<sequence>MTRASIGLRPFFSCFEGEAELIRDRAAFAAHWTKDIDRWFPNGIDTPGIVLIKVRAERIHWWDGEDEGEIVV</sequence>
<dbReference type="Pfam" id="PF16242">
    <property type="entry name" value="Pyrid_ox_like"/>
    <property type="match status" value="1"/>
</dbReference>
<dbReference type="Proteomes" id="UP001597308">
    <property type="component" value="Unassembled WGS sequence"/>
</dbReference>
<comment type="caution">
    <text evidence="2">The sequence shown here is derived from an EMBL/GenBank/DDBJ whole genome shotgun (WGS) entry which is preliminary data.</text>
</comment>
<evidence type="ECO:0000259" key="1">
    <source>
        <dbReference type="Pfam" id="PF16242"/>
    </source>
</evidence>
<organism evidence="2 3">
    <name type="scientific">Methylopila henanensis</name>
    <dbReference type="NCBI Taxonomy" id="873516"/>
    <lineage>
        <taxon>Bacteria</taxon>
        <taxon>Pseudomonadati</taxon>
        <taxon>Pseudomonadota</taxon>
        <taxon>Alphaproteobacteria</taxon>
        <taxon>Hyphomicrobiales</taxon>
        <taxon>Methylopilaceae</taxon>
        <taxon>Methylopila</taxon>
    </lineage>
</organism>
<dbReference type="InterPro" id="IPR038725">
    <property type="entry name" value="YdaG_split_barrel_FMN-bd"/>
</dbReference>
<keyword evidence="3" id="KW-1185">Reference proteome</keyword>
<name>A0ABW4K849_9HYPH</name>
<dbReference type="InterPro" id="IPR012349">
    <property type="entry name" value="Split_barrel_FMN-bd"/>
</dbReference>
<dbReference type="Gene3D" id="2.30.110.10">
    <property type="entry name" value="Electron Transport, Fmn-binding Protein, Chain A"/>
    <property type="match status" value="1"/>
</dbReference>
<feature type="domain" description="General stress protein FMN-binding split barrel" evidence="1">
    <location>
        <begin position="12"/>
        <end position="66"/>
    </location>
</feature>
<evidence type="ECO:0000313" key="2">
    <source>
        <dbReference type="EMBL" id="MFD1703681.1"/>
    </source>
</evidence>
<proteinExistence type="predicted"/>
<gene>
    <name evidence="2" type="ORF">ACFSCV_11780</name>
</gene>
<accession>A0ABW4K849</accession>
<dbReference type="RefSeq" id="WP_378799776.1">
    <property type="nucleotide sequence ID" value="NZ_JBHUER010000008.1"/>
</dbReference>
<evidence type="ECO:0000313" key="3">
    <source>
        <dbReference type="Proteomes" id="UP001597308"/>
    </source>
</evidence>
<reference evidence="3" key="1">
    <citation type="journal article" date="2019" name="Int. J. Syst. Evol. Microbiol.">
        <title>The Global Catalogue of Microorganisms (GCM) 10K type strain sequencing project: providing services to taxonomists for standard genome sequencing and annotation.</title>
        <authorList>
            <consortium name="The Broad Institute Genomics Platform"/>
            <consortium name="The Broad Institute Genome Sequencing Center for Infectious Disease"/>
            <person name="Wu L."/>
            <person name="Ma J."/>
        </authorList>
    </citation>
    <scope>NUCLEOTIDE SEQUENCE [LARGE SCALE GENOMIC DNA]</scope>
    <source>
        <strain evidence="3">KCTC 23707</strain>
    </source>
</reference>
<dbReference type="SUPFAM" id="SSF50475">
    <property type="entry name" value="FMN-binding split barrel"/>
    <property type="match status" value="1"/>
</dbReference>
<dbReference type="EMBL" id="JBHUER010000008">
    <property type="protein sequence ID" value="MFD1703681.1"/>
    <property type="molecule type" value="Genomic_DNA"/>
</dbReference>
<protein>
    <submittedName>
        <fullName evidence="2">Pyridoxamine 5'-phosphate oxidase family protein</fullName>
    </submittedName>
</protein>